<gene>
    <name evidence="2" type="ORF">BSEPE_0316</name>
</gene>
<sequence>MNNYRYLLIFIIAVFSNAYAFQFKVETVEQFDDLNIVTFTNPEDMRNNPEWNPNLEAPPLTVNEAIQAVKKFTKSLKPIKEIEIRTIPKHKNQWHYLIKVANKSMKSKYNIYMVLMNGKVIPAIIQPQGYK</sequence>
<evidence type="ECO:0008006" key="4">
    <source>
        <dbReference type="Google" id="ProtNLM"/>
    </source>
</evidence>
<evidence type="ECO:0000256" key="1">
    <source>
        <dbReference type="SAM" id="SignalP"/>
    </source>
</evidence>
<name>A0A0P0UQF5_9GAMM</name>
<keyword evidence="1" id="KW-0732">Signal</keyword>
<feature type="chain" id="PRO_5006056005" description="PepSY domain-containing protein" evidence="1">
    <location>
        <begin position="21"/>
        <end position="131"/>
    </location>
</feature>
<dbReference type="OrthoDB" id="9940838at2"/>
<accession>A0A0P0UQF5</accession>
<dbReference type="STRING" id="1303921.BSEPE_0316"/>
<dbReference type="KEGG" id="ebh:BSEPE_0316"/>
<reference evidence="2 3" key="2">
    <citation type="journal article" date="2016" name="ISME J.">
        <title>Heterogeneous composition of key metabolic gene clusters in a vent mussel symbiont population.</title>
        <authorList>
            <person name="Ikuta T."/>
            <person name="Takaki Y."/>
            <person name="Nagai Y."/>
            <person name="Shimamura S."/>
            <person name="Tsuda M."/>
            <person name="Kawagucci S."/>
            <person name="Aoki Y."/>
            <person name="Inoue K."/>
            <person name="Teruya M."/>
            <person name="Satou K."/>
            <person name="Teruya K."/>
            <person name="Shimoji M."/>
            <person name="Tamotsu H."/>
            <person name="Hirano T."/>
            <person name="Maruyama T."/>
            <person name="Yoshida T."/>
        </authorList>
    </citation>
    <scope>NUCLEOTIDE SEQUENCE [LARGE SCALE GENOMIC DNA]</scope>
    <source>
        <strain evidence="2 3">Myojin Knoll</strain>
    </source>
</reference>
<dbReference type="Proteomes" id="UP000067399">
    <property type="component" value="Chromosome"/>
</dbReference>
<evidence type="ECO:0000313" key="2">
    <source>
        <dbReference type="EMBL" id="BAS67330.1"/>
    </source>
</evidence>
<reference evidence="2 3" key="1">
    <citation type="journal article" date="2000" name="Mar. Ecol. Prog. Ser.">
        <title>Phylogenetic characterization of endosymbionts in three hydrothermal vent mussels: influence on host distributions.</title>
        <authorList>
            <person name="Fujiwara Y."/>
            <person name="Takai K."/>
            <person name="Uematsu K."/>
            <person name="Tsuchida S."/>
            <person name="Hunt J.C."/>
            <person name="Hashimoto J."/>
        </authorList>
    </citation>
    <scope>NUCLEOTIDE SEQUENCE [LARGE SCALE GENOMIC DNA]</scope>
    <source>
        <strain evidence="2 3">Myojin Knoll</strain>
    </source>
</reference>
<dbReference type="EMBL" id="AP013042">
    <property type="protein sequence ID" value="BAS67330.1"/>
    <property type="molecule type" value="Genomic_DNA"/>
</dbReference>
<dbReference type="AlphaFoldDB" id="A0A0P0UQF5"/>
<evidence type="ECO:0000313" key="3">
    <source>
        <dbReference type="Proteomes" id="UP000067399"/>
    </source>
</evidence>
<dbReference type="RefSeq" id="WP_066043117.1">
    <property type="nucleotide sequence ID" value="NZ_AP013042.1"/>
</dbReference>
<protein>
    <recommendedName>
        <fullName evidence="4">PepSY domain-containing protein</fullName>
    </recommendedName>
</protein>
<proteinExistence type="predicted"/>
<organism evidence="2 3">
    <name type="scientific">endosymbiont of Bathymodiolus septemdierum str. Myojin knoll</name>
    <dbReference type="NCBI Taxonomy" id="1303921"/>
    <lineage>
        <taxon>Bacteria</taxon>
        <taxon>Pseudomonadati</taxon>
        <taxon>Pseudomonadota</taxon>
        <taxon>Gammaproteobacteria</taxon>
        <taxon>sulfur-oxidizing symbionts</taxon>
    </lineage>
</organism>
<feature type="signal peptide" evidence="1">
    <location>
        <begin position="1"/>
        <end position="20"/>
    </location>
</feature>
<keyword evidence="3" id="KW-1185">Reference proteome</keyword>